<feature type="transmembrane region" description="Helical" evidence="1">
    <location>
        <begin position="56"/>
        <end position="76"/>
    </location>
</feature>
<organism evidence="3 5">
    <name type="scientific">Salinibacter ruber</name>
    <dbReference type="NCBI Taxonomy" id="146919"/>
    <lineage>
        <taxon>Bacteria</taxon>
        <taxon>Pseudomonadati</taxon>
        <taxon>Rhodothermota</taxon>
        <taxon>Rhodothermia</taxon>
        <taxon>Rhodothermales</taxon>
        <taxon>Salinibacteraceae</taxon>
        <taxon>Salinibacter</taxon>
    </lineage>
</organism>
<sequence length="123" mass="13419">MNEIPLSILVSVAGAVVTVWIGGFVVGRIVSPYADQLDENSGLKEGGRLIGYCERLLIYVFVLANAPSAIGFLIAAKSIYSFGESSGERQHKRSQYVIIGTLVSFAYAVTLSYLVRWVLRIFA</sequence>
<protein>
    <submittedName>
        <fullName evidence="3">Uncharacterized protein</fullName>
    </submittedName>
</protein>
<dbReference type="Proteomes" id="UP001155010">
    <property type="component" value="Unassembled WGS sequence"/>
</dbReference>
<keyword evidence="1" id="KW-1133">Transmembrane helix</keyword>
<dbReference type="EMBL" id="JANUBL010000003">
    <property type="protein sequence ID" value="MCS4121785.1"/>
    <property type="molecule type" value="Genomic_DNA"/>
</dbReference>
<evidence type="ECO:0000313" key="2">
    <source>
        <dbReference type="EMBL" id="MCS3709518.1"/>
    </source>
</evidence>
<keyword evidence="1" id="KW-0472">Membrane</keyword>
<dbReference type="RefSeq" id="WP_112903019.1">
    <property type="nucleotide sequence ID" value="NZ_CALTRY010000002.1"/>
</dbReference>
<dbReference type="EMBL" id="JANUAE010000003">
    <property type="protein sequence ID" value="MCS3709518.1"/>
    <property type="molecule type" value="Genomic_DNA"/>
</dbReference>
<dbReference type="AlphaFoldDB" id="A0A9X2PK44"/>
<accession>A0A9X2PK44</accession>
<gene>
    <name evidence="4" type="ORF">GGP45_002138</name>
    <name evidence="2" type="ORF">GGP61_001121</name>
    <name evidence="3" type="ORF">GGP83_001019</name>
</gene>
<feature type="transmembrane region" description="Helical" evidence="1">
    <location>
        <begin position="6"/>
        <end position="26"/>
    </location>
</feature>
<reference evidence="3" key="1">
    <citation type="submission" date="2022-08" db="EMBL/GenBank/DDBJ databases">
        <title>Genomic Encyclopedia of Type Strains, Phase V (KMG-V): Genome sequencing to study the core and pangenomes of soil and plant-associated prokaryotes.</title>
        <authorList>
            <person name="Whitman W."/>
        </authorList>
    </citation>
    <scope>NUCLEOTIDE SEQUENCE</scope>
    <source>
        <strain evidence="3">SP2017</strain>
        <strain evidence="4">SP3026</strain>
        <strain evidence="2">SP3049</strain>
    </source>
</reference>
<evidence type="ECO:0000313" key="5">
    <source>
        <dbReference type="Proteomes" id="UP001155010"/>
    </source>
</evidence>
<dbReference type="EMBL" id="JANUBB010000003">
    <property type="protein sequence ID" value="MCS3951078.1"/>
    <property type="molecule type" value="Genomic_DNA"/>
</dbReference>
<keyword evidence="1" id="KW-0812">Transmembrane</keyword>
<proteinExistence type="predicted"/>
<evidence type="ECO:0000313" key="3">
    <source>
        <dbReference type="EMBL" id="MCS3951078.1"/>
    </source>
</evidence>
<dbReference type="Proteomes" id="UP001155144">
    <property type="component" value="Unassembled WGS sequence"/>
</dbReference>
<feature type="transmembrane region" description="Helical" evidence="1">
    <location>
        <begin position="96"/>
        <end position="119"/>
    </location>
</feature>
<name>A0A9X2PK44_9BACT</name>
<evidence type="ECO:0000313" key="4">
    <source>
        <dbReference type="EMBL" id="MCS4121785.1"/>
    </source>
</evidence>
<evidence type="ECO:0000256" key="1">
    <source>
        <dbReference type="SAM" id="Phobius"/>
    </source>
</evidence>
<dbReference type="Proteomes" id="UP001155057">
    <property type="component" value="Unassembled WGS sequence"/>
</dbReference>
<comment type="caution">
    <text evidence="3">The sequence shown here is derived from an EMBL/GenBank/DDBJ whole genome shotgun (WGS) entry which is preliminary data.</text>
</comment>